<comment type="caution">
    <text evidence="2">The sequence shown here is derived from an EMBL/GenBank/DDBJ whole genome shotgun (WGS) entry which is preliminary data.</text>
</comment>
<sequence>MRKLDRLPLSKDAQSRLESRTKQIREAASDHEDDEQRFLVQKKEAQRLWAQENTVAFLEIEMVLKRMAPDEGRCMYCQYNEGSAIDHFWPLAVFPVRAYDWHNYLWSCSVCNSNYKGDRFPRDRNGYPLLLDPTVDEPRDHLYPAPSTGQVRPRTCKGAKSIRTLGLNRGMLCKDRKAAWDTAQKVVELYARYCAEGNGDGAGACKSDLQRHPLSSGLRDLLGILKTPGAKHFIGPRCLAALRDHPEIEQWVQPAGQEAASQPTLAVDARNATR</sequence>
<evidence type="ECO:0000313" key="3">
    <source>
        <dbReference type="Proteomes" id="UP001151081"/>
    </source>
</evidence>
<gene>
    <name evidence="2" type="ORF">KEG57_33650</name>
</gene>
<evidence type="ECO:0008006" key="4">
    <source>
        <dbReference type="Google" id="ProtNLM"/>
    </source>
</evidence>
<organism evidence="2 3">
    <name type="scientific">Polyangium jinanense</name>
    <dbReference type="NCBI Taxonomy" id="2829994"/>
    <lineage>
        <taxon>Bacteria</taxon>
        <taxon>Pseudomonadati</taxon>
        <taxon>Myxococcota</taxon>
        <taxon>Polyangia</taxon>
        <taxon>Polyangiales</taxon>
        <taxon>Polyangiaceae</taxon>
        <taxon>Polyangium</taxon>
    </lineage>
</organism>
<proteinExistence type="predicted"/>
<feature type="region of interest" description="Disordered" evidence="1">
    <location>
        <begin position="255"/>
        <end position="274"/>
    </location>
</feature>
<dbReference type="Gene3D" id="1.10.30.50">
    <property type="match status" value="1"/>
</dbReference>
<keyword evidence="3" id="KW-1185">Reference proteome</keyword>
<evidence type="ECO:0000313" key="2">
    <source>
        <dbReference type="EMBL" id="MDC3985473.1"/>
    </source>
</evidence>
<dbReference type="Proteomes" id="UP001151081">
    <property type="component" value="Unassembled WGS sequence"/>
</dbReference>
<dbReference type="AlphaFoldDB" id="A0A9X3XB28"/>
<dbReference type="RefSeq" id="WP_272421541.1">
    <property type="nucleotide sequence ID" value="NZ_JAGTJJ010000029.1"/>
</dbReference>
<name>A0A9X3XB28_9BACT</name>
<dbReference type="EMBL" id="JAGTJJ010000029">
    <property type="protein sequence ID" value="MDC3985473.1"/>
    <property type="molecule type" value="Genomic_DNA"/>
</dbReference>
<protein>
    <recommendedName>
        <fullName evidence="4">TIGR02646 family protein</fullName>
    </recommendedName>
</protein>
<evidence type="ECO:0000256" key="1">
    <source>
        <dbReference type="SAM" id="MobiDB-lite"/>
    </source>
</evidence>
<feature type="region of interest" description="Disordered" evidence="1">
    <location>
        <begin position="1"/>
        <end position="30"/>
    </location>
</feature>
<accession>A0A9X3XB28</accession>
<reference evidence="2 3" key="1">
    <citation type="submission" date="2021-04" db="EMBL/GenBank/DDBJ databases">
        <title>Genome analysis of Polyangium sp.</title>
        <authorList>
            <person name="Li Y."/>
            <person name="Wang J."/>
        </authorList>
    </citation>
    <scope>NUCLEOTIDE SEQUENCE [LARGE SCALE GENOMIC DNA]</scope>
    <source>
        <strain evidence="2 3">SDU14</strain>
    </source>
</reference>